<evidence type="ECO:0000313" key="2">
    <source>
        <dbReference type="Proteomes" id="UP000182444"/>
    </source>
</evidence>
<name>A0A1D8NG34_YARLL</name>
<evidence type="ECO:0000313" key="1">
    <source>
        <dbReference type="EMBL" id="AOW04587.1"/>
    </source>
</evidence>
<dbReference type="Proteomes" id="UP000182444">
    <property type="component" value="Chromosome 1D"/>
</dbReference>
<dbReference type="EMBL" id="CP017556">
    <property type="protein sequence ID" value="AOW04587.1"/>
    <property type="molecule type" value="Genomic_DNA"/>
</dbReference>
<protein>
    <submittedName>
        <fullName evidence="1">Uncharacterized protein</fullName>
    </submittedName>
</protein>
<dbReference type="RefSeq" id="XP_068138952.1">
    <property type="nucleotide sequence ID" value="XM_068282851.1"/>
</dbReference>
<gene>
    <name evidence="1" type="ORF">YALI1_D32462g</name>
</gene>
<dbReference type="AlphaFoldDB" id="A0A1D8NG34"/>
<dbReference type="GeneID" id="94583462"/>
<accession>A0A1D8NG34</accession>
<sequence>MTCHFMIVWTFPPFYPIFPRFFPVFTAFFRPIWLMAGHRNVSENGILTNEENNRCYLDGSKGDSHFYGFFNIFTDFRRFFPSIFRVPHVCYFLVSI</sequence>
<organism evidence="1 2">
    <name type="scientific">Yarrowia lipolytica</name>
    <name type="common">Candida lipolytica</name>
    <dbReference type="NCBI Taxonomy" id="4952"/>
    <lineage>
        <taxon>Eukaryota</taxon>
        <taxon>Fungi</taxon>
        <taxon>Dikarya</taxon>
        <taxon>Ascomycota</taxon>
        <taxon>Saccharomycotina</taxon>
        <taxon>Dipodascomycetes</taxon>
        <taxon>Dipodascales</taxon>
        <taxon>Dipodascales incertae sedis</taxon>
        <taxon>Yarrowia</taxon>
    </lineage>
</organism>
<reference evidence="1 2" key="1">
    <citation type="journal article" date="2016" name="PLoS ONE">
        <title>Sequence Assembly of Yarrowia lipolytica Strain W29/CLIB89 Shows Transposable Element Diversity.</title>
        <authorList>
            <person name="Magnan C."/>
            <person name="Yu J."/>
            <person name="Chang I."/>
            <person name="Jahn E."/>
            <person name="Kanomata Y."/>
            <person name="Wu J."/>
            <person name="Zeller M."/>
            <person name="Oakes M."/>
            <person name="Baldi P."/>
            <person name="Sandmeyer S."/>
        </authorList>
    </citation>
    <scope>NUCLEOTIDE SEQUENCE [LARGE SCALE GENOMIC DNA]</scope>
    <source>
        <strain evidence="2">CLIB89(W29)</strain>
    </source>
</reference>
<proteinExistence type="predicted"/>
<dbReference type="VEuPathDB" id="FungiDB:YALI1_D32462g"/>